<organism evidence="1 2">
    <name type="scientific">Rhizophagus irregularis (strain DAOM 197198w)</name>
    <name type="common">Glomus intraradices</name>
    <dbReference type="NCBI Taxonomy" id="1432141"/>
    <lineage>
        <taxon>Eukaryota</taxon>
        <taxon>Fungi</taxon>
        <taxon>Fungi incertae sedis</taxon>
        <taxon>Mucoromycota</taxon>
        <taxon>Glomeromycotina</taxon>
        <taxon>Glomeromycetes</taxon>
        <taxon>Glomerales</taxon>
        <taxon>Glomeraceae</taxon>
        <taxon>Rhizophagus</taxon>
    </lineage>
</organism>
<protein>
    <submittedName>
        <fullName evidence="1">Uncharacterized protein</fullName>
    </submittedName>
</protein>
<evidence type="ECO:0000313" key="1">
    <source>
        <dbReference type="EMBL" id="EXX58332.1"/>
    </source>
</evidence>
<keyword evidence="2" id="KW-1185">Reference proteome</keyword>
<dbReference type="EMBL" id="JEMT01026919">
    <property type="protein sequence ID" value="EXX58332.1"/>
    <property type="molecule type" value="Genomic_DNA"/>
</dbReference>
<gene>
    <name evidence="1" type="ORF">RirG_198990</name>
</gene>
<name>A0A015IM92_RHIIW</name>
<sequence length="150" mass="17284">MSTDREIKKDGNRLKRLLLNDDEWELLDQLVDLLMPFEEATLPLNSDDFSNEDTVFESEAVETQQTDFDDDEIISNITKKKISIKNPLNTVGVLEKVKQNIYSALIFYWNIPNDLGLMAALLDPRYKSLDFLDEEKNNELSKNSAVNLVK</sequence>
<dbReference type="HOGENOM" id="CLU_1741571_0_0_1"/>
<accession>A0A015IM92</accession>
<evidence type="ECO:0000313" key="2">
    <source>
        <dbReference type="Proteomes" id="UP000022910"/>
    </source>
</evidence>
<proteinExistence type="predicted"/>
<dbReference type="OrthoDB" id="2445939at2759"/>
<dbReference type="AlphaFoldDB" id="A0A015IM92"/>
<reference evidence="1 2" key="1">
    <citation type="submission" date="2014-02" db="EMBL/GenBank/DDBJ databases">
        <title>Single nucleus genome sequencing reveals high similarity among nuclei of an endomycorrhizal fungus.</title>
        <authorList>
            <person name="Lin K."/>
            <person name="Geurts R."/>
            <person name="Zhang Z."/>
            <person name="Limpens E."/>
            <person name="Saunders D.G."/>
            <person name="Mu D."/>
            <person name="Pang E."/>
            <person name="Cao H."/>
            <person name="Cha H."/>
            <person name="Lin T."/>
            <person name="Zhou Q."/>
            <person name="Shang Y."/>
            <person name="Li Y."/>
            <person name="Ivanov S."/>
            <person name="Sharma T."/>
            <person name="Velzen R.V."/>
            <person name="Ruijter N.D."/>
            <person name="Aanen D.K."/>
            <person name="Win J."/>
            <person name="Kamoun S."/>
            <person name="Bisseling T."/>
            <person name="Huang S."/>
        </authorList>
    </citation>
    <scope>NUCLEOTIDE SEQUENCE [LARGE SCALE GENOMIC DNA]</scope>
    <source>
        <strain evidence="2">DAOM197198w</strain>
    </source>
</reference>
<comment type="caution">
    <text evidence="1">The sequence shown here is derived from an EMBL/GenBank/DDBJ whole genome shotgun (WGS) entry which is preliminary data.</text>
</comment>
<dbReference type="Proteomes" id="UP000022910">
    <property type="component" value="Unassembled WGS sequence"/>
</dbReference>